<accession>A0ABT6SDN7</accession>
<organism evidence="1 2">
    <name type="scientific">Streptomyces cavernicola</name>
    <dbReference type="NCBI Taxonomy" id="3043613"/>
    <lineage>
        <taxon>Bacteria</taxon>
        <taxon>Bacillati</taxon>
        <taxon>Actinomycetota</taxon>
        <taxon>Actinomycetes</taxon>
        <taxon>Kitasatosporales</taxon>
        <taxon>Streptomycetaceae</taxon>
        <taxon>Streptomyces</taxon>
    </lineage>
</organism>
<evidence type="ECO:0000313" key="1">
    <source>
        <dbReference type="EMBL" id="MDI3405401.1"/>
    </source>
</evidence>
<dbReference type="Proteomes" id="UP001223978">
    <property type="component" value="Unassembled WGS sequence"/>
</dbReference>
<reference evidence="1 2" key="1">
    <citation type="submission" date="2023-05" db="EMBL/GenBank/DDBJ databases">
        <title>Draft genome sequence of Streptomyces sp. B-S-A6 isolated from a cave soil in Thailand.</title>
        <authorList>
            <person name="Chamroensaksri N."/>
            <person name="Muangham S."/>
        </authorList>
    </citation>
    <scope>NUCLEOTIDE SEQUENCE [LARGE SCALE GENOMIC DNA]</scope>
    <source>
        <strain evidence="1 2">B-S-A6</strain>
    </source>
</reference>
<comment type="caution">
    <text evidence="1">The sequence shown here is derived from an EMBL/GenBank/DDBJ whole genome shotgun (WGS) entry which is preliminary data.</text>
</comment>
<protein>
    <submittedName>
        <fullName evidence="1">Uncharacterized protein</fullName>
    </submittedName>
</protein>
<name>A0ABT6SDN7_9ACTN</name>
<gene>
    <name evidence="1" type="ORF">QIS96_16425</name>
</gene>
<sequence>MDPTMFFTAQLQVTWRRHSESLTPANLTVAPRLVRSAVEEAAGHCDILRPDAAEQDITAALQARIPLSGDGVVVTAVRARITVDSETREAALRAERLCQENRQREERLRHEYELDELARRQARARAAFLREEILANPATARLYTLLEGGTENWARLGDIPENTELSGLVREIQEWQPEQRWVTVAQLLHKFVNGLTLEGRKELLTILADIVRSFGDEGTAGQLLAVVSDAR</sequence>
<keyword evidence="2" id="KW-1185">Reference proteome</keyword>
<proteinExistence type="predicted"/>
<dbReference type="RefSeq" id="WP_282543338.1">
    <property type="nucleotide sequence ID" value="NZ_JASCIQ010000015.1"/>
</dbReference>
<evidence type="ECO:0000313" key="2">
    <source>
        <dbReference type="Proteomes" id="UP001223978"/>
    </source>
</evidence>
<dbReference type="EMBL" id="JASCIQ010000015">
    <property type="protein sequence ID" value="MDI3405401.1"/>
    <property type="molecule type" value="Genomic_DNA"/>
</dbReference>